<sequence>METVFDLDALRAHKRRALKQAQPGADFLMAHAAEELGDRLATVSRRFDRAATIFCNSPHAAQVLRESGKVEEVIRVEADEALLNGEPGIVALPETVPFEPASLDLAVSLLSLHEVNDLPGLLVQIRRALKPDGLFLACMAGAGTLSELRESLLAAESELGGVSPRVSPFVEVRDAGGLLQRAGFALPVSDADTLTVRYDSLLGLANDLRAMGASNALAERSRQPMSRALLYRAAQIYGERFADPDGRVRASFTLLWMSGWAPAASQPKPLKPGSATVSLAEALAKK</sequence>
<evidence type="ECO:0000259" key="3">
    <source>
        <dbReference type="Pfam" id="PF08241"/>
    </source>
</evidence>
<dbReference type="PANTHER" id="PTHR13090:SF1">
    <property type="entry name" value="ARGININE-HYDROXYLASE NDUFAF5, MITOCHONDRIAL"/>
    <property type="match status" value="1"/>
</dbReference>
<keyword evidence="1 4" id="KW-0489">Methyltransferase</keyword>
<reference evidence="4 5" key="1">
    <citation type="submission" date="2022-06" db="EMBL/GenBank/DDBJ databases">
        <title>Mesorhizobium sp. strain RP14 Genome sequencing and assembly.</title>
        <authorList>
            <person name="Kim I."/>
        </authorList>
    </citation>
    <scope>NUCLEOTIDE SEQUENCE [LARGE SCALE GENOMIC DNA]</scope>
    <source>
        <strain evidence="5">RP14(2022)</strain>
    </source>
</reference>
<dbReference type="GO" id="GO:0032259">
    <property type="term" value="P:methylation"/>
    <property type="evidence" value="ECO:0007669"/>
    <property type="project" value="UniProtKB-KW"/>
</dbReference>
<accession>A0ABT1CA48</accession>
<dbReference type="EMBL" id="JAMXQS010000008">
    <property type="protein sequence ID" value="MCO6051708.1"/>
    <property type="molecule type" value="Genomic_DNA"/>
</dbReference>
<evidence type="ECO:0000256" key="2">
    <source>
        <dbReference type="ARBA" id="ARBA00022679"/>
    </source>
</evidence>
<dbReference type="InterPro" id="IPR013216">
    <property type="entry name" value="Methyltransf_11"/>
</dbReference>
<keyword evidence="5" id="KW-1185">Reference proteome</keyword>
<dbReference type="RefSeq" id="WP_252821502.1">
    <property type="nucleotide sequence ID" value="NZ_JAMXQS010000008.1"/>
</dbReference>
<keyword evidence="2" id="KW-0808">Transferase</keyword>
<organism evidence="4 5">
    <name type="scientific">Mesorhizobium liriopis</name>
    <dbReference type="NCBI Taxonomy" id="2953882"/>
    <lineage>
        <taxon>Bacteria</taxon>
        <taxon>Pseudomonadati</taxon>
        <taxon>Pseudomonadota</taxon>
        <taxon>Alphaproteobacteria</taxon>
        <taxon>Hyphomicrobiales</taxon>
        <taxon>Phyllobacteriaceae</taxon>
        <taxon>Mesorhizobium</taxon>
    </lineage>
</organism>
<evidence type="ECO:0000256" key="1">
    <source>
        <dbReference type="ARBA" id="ARBA00022603"/>
    </source>
</evidence>
<dbReference type="Gene3D" id="3.40.50.150">
    <property type="entry name" value="Vaccinia Virus protein VP39"/>
    <property type="match status" value="1"/>
</dbReference>
<proteinExistence type="predicted"/>
<evidence type="ECO:0000313" key="5">
    <source>
        <dbReference type="Proteomes" id="UP001205906"/>
    </source>
</evidence>
<comment type="caution">
    <text evidence="4">The sequence shown here is derived from an EMBL/GenBank/DDBJ whole genome shotgun (WGS) entry which is preliminary data.</text>
</comment>
<dbReference type="SUPFAM" id="SSF53335">
    <property type="entry name" value="S-adenosyl-L-methionine-dependent methyltransferases"/>
    <property type="match status" value="1"/>
</dbReference>
<dbReference type="PANTHER" id="PTHR13090">
    <property type="entry name" value="ARGININE-HYDROXYLASE NDUFAF5, MITOCHONDRIAL"/>
    <property type="match status" value="1"/>
</dbReference>
<protein>
    <submittedName>
        <fullName evidence="4">Class I SAM-dependent methyltransferase</fullName>
    </submittedName>
</protein>
<feature type="domain" description="Methyltransferase type 11" evidence="3">
    <location>
        <begin position="61"/>
        <end position="136"/>
    </location>
</feature>
<dbReference type="Proteomes" id="UP001205906">
    <property type="component" value="Unassembled WGS sequence"/>
</dbReference>
<dbReference type="InterPro" id="IPR029063">
    <property type="entry name" value="SAM-dependent_MTases_sf"/>
</dbReference>
<evidence type="ECO:0000313" key="4">
    <source>
        <dbReference type="EMBL" id="MCO6051708.1"/>
    </source>
</evidence>
<dbReference type="Pfam" id="PF08241">
    <property type="entry name" value="Methyltransf_11"/>
    <property type="match status" value="1"/>
</dbReference>
<dbReference type="InterPro" id="IPR050602">
    <property type="entry name" value="Malonyl-ACP_OMT"/>
</dbReference>
<gene>
    <name evidence="4" type="ORF">NGM99_18135</name>
</gene>
<name>A0ABT1CA48_9HYPH</name>
<dbReference type="GO" id="GO:0008168">
    <property type="term" value="F:methyltransferase activity"/>
    <property type="evidence" value="ECO:0007669"/>
    <property type="project" value="UniProtKB-KW"/>
</dbReference>